<dbReference type="EMBL" id="CAFAAI010000010">
    <property type="protein sequence ID" value="CAB4787200.1"/>
    <property type="molecule type" value="Genomic_DNA"/>
</dbReference>
<feature type="transmembrane region" description="Helical" evidence="1">
    <location>
        <begin position="78"/>
        <end position="104"/>
    </location>
</feature>
<keyword evidence="1" id="KW-0812">Transmembrane</keyword>
<reference evidence="2" key="1">
    <citation type="submission" date="2020-05" db="EMBL/GenBank/DDBJ databases">
        <authorList>
            <person name="Chiriac C."/>
            <person name="Salcher M."/>
            <person name="Ghai R."/>
            <person name="Kavagutti S V."/>
        </authorList>
    </citation>
    <scope>NUCLEOTIDE SEQUENCE</scope>
</reference>
<name>A0A6J6WR33_9ZZZZ</name>
<protein>
    <submittedName>
        <fullName evidence="2">Unannotated protein</fullName>
    </submittedName>
</protein>
<evidence type="ECO:0000313" key="2">
    <source>
        <dbReference type="EMBL" id="CAB4787200.1"/>
    </source>
</evidence>
<dbReference type="AlphaFoldDB" id="A0A6J6WR33"/>
<gene>
    <name evidence="2" type="ORF">UFOPK2992_00141</name>
</gene>
<feature type="transmembrane region" description="Helical" evidence="1">
    <location>
        <begin position="212"/>
        <end position="233"/>
    </location>
</feature>
<keyword evidence="1" id="KW-0472">Membrane</keyword>
<sequence>MISVLSALTPIFVAAVRTAIHRWVPAGDNGLLLLRTADVATLNHPWLGTWTSASLTAGTNFNNPGPLLFDLLAGPVKLLGYGIGMPLGLALVNGASVIGAALVARRQAGSRAVVPMMLAATCIAWAMGSELLIDPWQPHVLMLPFLFILALLWGITCGDLVLVPWFAAVASLLVQTHLSYSFLILFFTIGLVAAVVFHAHRTPSKRAGLARLGATTAIVFFGLWMQSFIEQLFGAGQGNLGRLVSSSSSSQSKIGLKLGTRLIAGVMVLPPWFARWAFVDAVPSTPYTGTGPSQQLIVSGIVSFRVAAPALLFFVGIAALLLWRAIVARKRVVVAALAMVEGLVVSAVAAMIVMPAGIAGLSAHQMRWLWTMSAFSIVALVASAIVVLRVELDARAARASTPAVSARWPTRIGTASMVGGVTATIVFATMACPTFYQSAGPTADHGSRDTVAAMIRQMSVLRGHAPLLFDDTGLRFAESYSGAVLAELGQLDVPFEVANPGMVRQVGEGRKISGRAHERLYIREGDDAATIPPDADRVVFVPGLSASDLAERDALVEAWTGRLTEGTVTLSDSGKTALASGSLGLSQAQIDGLDNPRAVVEFGFFSVAATQGWLDLTQQEVDDLVRLQQLQVRWRFRTVGLFTEPLSP</sequence>
<evidence type="ECO:0000256" key="1">
    <source>
        <dbReference type="SAM" id="Phobius"/>
    </source>
</evidence>
<feature type="transmembrane region" description="Helical" evidence="1">
    <location>
        <begin position="368"/>
        <end position="388"/>
    </location>
</feature>
<feature type="transmembrane region" description="Helical" evidence="1">
    <location>
        <begin position="332"/>
        <end position="356"/>
    </location>
</feature>
<feature type="transmembrane region" description="Helical" evidence="1">
    <location>
        <begin position="294"/>
        <end position="323"/>
    </location>
</feature>
<accession>A0A6J6WR33</accession>
<feature type="transmembrane region" description="Helical" evidence="1">
    <location>
        <begin position="116"/>
        <end position="133"/>
    </location>
</feature>
<organism evidence="2">
    <name type="scientific">freshwater metagenome</name>
    <dbReference type="NCBI Taxonomy" id="449393"/>
    <lineage>
        <taxon>unclassified sequences</taxon>
        <taxon>metagenomes</taxon>
        <taxon>ecological metagenomes</taxon>
    </lineage>
</organism>
<proteinExistence type="predicted"/>
<feature type="transmembrane region" description="Helical" evidence="1">
    <location>
        <begin position="254"/>
        <end position="274"/>
    </location>
</feature>
<keyword evidence="1" id="KW-1133">Transmembrane helix</keyword>
<feature type="transmembrane region" description="Helical" evidence="1">
    <location>
        <begin position="145"/>
        <end position="168"/>
    </location>
</feature>
<feature type="transmembrane region" description="Helical" evidence="1">
    <location>
        <begin position="180"/>
        <end position="200"/>
    </location>
</feature>